<accession>A0A834H5V5</accession>
<organism evidence="4 5">
    <name type="scientific">Rhododendron simsii</name>
    <name type="common">Sims's rhododendron</name>
    <dbReference type="NCBI Taxonomy" id="118357"/>
    <lineage>
        <taxon>Eukaryota</taxon>
        <taxon>Viridiplantae</taxon>
        <taxon>Streptophyta</taxon>
        <taxon>Embryophyta</taxon>
        <taxon>Tracheophyta</taxon>
        <taxon>Spermatophyta</taxon>
        <taxon>Magnoliopsida</taxon>
        <taxon>eudicotyledons</taxon>
        <taxon>Gunneridae</taxon>
        <taxon>Pentapetalae</taxon>
        <taxon>asterids</taxon>
        <taxon>Ericales</taxon>
        <taxon>Ericaceae</taxon>
        <taxon>Ericoideae</taxon>
        <taxon>Rhodoreae</taxon>
        <taxon>Rhododendron</taxon>
    </lineage>
</organism>
<protein>
    <recommendedName>
        <fullName evidence="2">Succinate dehydrogenase assembly factor 4, mitochondrial</fullName>
    </recommendedName>
</protein>
<dbReference type="EMBL" id="WJXA01000003">
    <property type="protein sequence ID" value="KAF7147649.1"/>
    <property type="molecule type" value="Genomic_DNA"/>
</dbReference>
<evidence type="ECO:0000256" key="2">
    <source>
        <dbReference type="ARBA" id="ARBA00022170"/>
    </source>
</evidence>
<name>A0A834H5V5_RHOSS</name>
<proteinExistence type="inferred from homology"/>
<feature type="compositionally biased region" description="Basic and acidic residues" evidence="3">
    <location>
        <begin position="50"/>
        <end position="61"/>
    </location>
</feature>
<evidence type="ECO:0000256" key="1">
    <source>
        <dbReference type="ARBA" id="ARBA00005701"/>
    </source>
</evidence>
<dbReference type="PANTHER" id="PTHR28524:SF3">
    <property type="entry name" value="SUCCINATE DEHYDROGENASE ASSEMBLY FACTOR 4, MITOCHONDRIAL"/>
    <property type="match status" value="1"/>
</dbReference>
<dbReference type="GO" id="GO:0034553">
    <property type="term" value="P:mitochondrial respiratory chain complex II assembly"/>
    <property type="evidence" value="ECO:0007669"/>
    <property type="project" value="TreeGrafter"/>
</dbReference>
<feature type="compositionally biased region" description="Acidic residues" evidence="3">
    <location>
        <begin position="68"/>
        <end position="77"/>
    </location>
</feature>
<keyword evidence="5" id="KW-1185">Reference proteome</keyword>
<dbReference type="InterPro" id="IPR012875">
    <property type="entry name" value="SDHF4"/>
</dbReference>
<dbReference type="AlphaFoldDB" id="A0A834H5V5"/>
<dbReference type="GO" id="GO:0005739">
    <property type="term" value="C:mitochondrion"/>
    <property type="evidence" value="ECO:0007669"/>
    <property type="project" value="TreeGrafter"/>
</dbReference>
<dbReference type="PANTHER" id="PTHR28524">
    <property type="entry name" value="SUCCINATE DEHYDROGENASE ASSEMBLY FACTOR 4, MITOCHONDRIAL"/>
    <property type="match status" value="1"/>
</dbReference>
<evidence type="ECO:0000313" key="5">
    <source>
        <dbReference type="Proteomes" id="UP000626092"/>
    </source>
</evidence>
<comment type="caution">
    <text evidence="4">The sequence shown here is derived from an EMBL/GenBank/DDBJ whole genome shotgun (WGS) entry which is preliminary data.</text>
</comment>
<dbReference type="Pfam" id="PF07896">
    <property type="entry name" value="DUF1674"/>
    <property type="match status" value="1"/>
</dbReference>
<feature type="region of interest" description="Disordered" evidence="3">
    <location>
        <begin position="29"/>
        <end position="95"/>
    </location>
</feature>
<dbReference type="Proteomes" id="UP000626092">
    <property type="component" value="Unassembled WGS sequence"/>
</dbReference>
<reference evidence="4" key="1">
    <citation type="submission" date="2019-11" db="EMBL/GenBank/DDBJ databases">
        <authorList>
            <person name="Liu Y."/>
            <person name="Hou J."/>
            <person name="Li T.-Q."/>
            <person name="Guan C.-H."/>
            <person name="Wu X."/>
            <person name="Wu H.-Z."/>
            <person name="Ling F."/>
            <person name="Zhang R."/>
            <person name="Shi X.-G."/>
            <person name="Ren J.-P."/>
            <person name="Chen E.-F."/>
            <person name="Sun J.-M."/>
        </authorList>
    </citation>
    <scope>NUCLEOTIDE SEQUENCE</scope>
    <source>
        <strain evidence="4">Adult_tree_wgs_1</strain>
        <tissue evidence="4">Leaves</tissue>
    </source>
</reference>
<evidence type="ECO:0000313" key="4">
    <source>
        <dbReference type="EMBL" id="KAF7147649.1"/>
    </source>
</evidence>
<comment type="similarity">
    <text evidence="1">Belongs to the SDHAF4 family.</text>
</comment>
<dbReference type="OrthoDB" id="201362at2759"/>
<sequence>MNLSTPKLGLPYTRPEPAILSASNSLTRLFCSSTQHPQQPPPQDQQIESNKLEGEESETKEQFQNGEVENEDDGDELDLNKETGEIGGPRGPEPTRIMQDVSSLEAEIGVLRDGLQLALDNQLALSKDMGALAAICLITGNMFCDVGLDFCIFYVPPSCIDSQLCNDSKGLHTPDYCMTLISTTALLTGLNRKPSSG</sequence>
<gene>
    <name evidence="4" type="ORF">RHSIM_Rhsim03G0207100</name>
</gene>
<evidence type="ECO:0000256" key="3">
    <source>
        <dbReference type="SAM" id="MobiDB-lite"/>
    </source>
</evidence>